<feature type="region of interest" description="Disordered" evidence="1">
    <location>
        <begin position="1"/>
        <end position="57"/>
    </location>
</feature>
<dbReference type="EMBL" id="JBBBNY010000013">
    <property type="protein sequence ID" value="MEI7037977.1"/>
    <property type="molecule type" value="Genomic_DNA"/>
</dbReference>
<evidence type="ECO:0000256" key="1">
    <source>
        <dbReference type="SAM" id="MobiDB-lite"/>
    </source>
</evidence>
<feature type="compositionally biased region" description="Basic and acidic residues" evidence="1">
    <location>
        <begin position="8"/>
        <end position="57"/>
    </location>
</feature>
<protein>
    <submittedName>
        <fullName evidence="2">Uncharacterized protein</fullName>
    </submittedName>
</protein>
<keyword evidence="3" id="KW-1185">Reference proteome</keyword>
<evidence type="ECO:0000313" key="3">
    <source>
        <dbReference type="Proteomes" id="UP001381174"/>
    </source>
</evidence>
<comment type="caution">
    <text evidence="2">The sequence shown here is derived from an EMBL/GenBank/DDBJ whole genome shotgun (WGS) entry which is preliminary data.</text>
</comment>
<dbReference type="Proteomes" id="UP001381174">
    <property type="component" value="Unassembled WGS sequence"/>
</dbReference>
<organism evidence="2 3">
    <name type="scientific">Fulvimonas yonginensis</name>
    <dbReference type="NCBI Taxonomy" id="1495200"/>
    <lineage>
        <taxon>Bacteria</taxon>
        <taxon>Pseudomonadati</taxon>
        <taxon>Pseudomonadota</taxon>
        <taxon>Gammaproteobacteria</taxon>
        <taxon>Lysobacterales</taxon>
        <taxon>Rhodanobacteraceae</taxon>
        <taxon>Fulvimonas</taxon>
    </lineage>
</organism>
<proteinExistence type="predicted"/>
<accession>A0ABU8JG18</accession>
<evidence type="ECO:0000313" key="2">
    <source>
        <dbReference type="EMBL" id="MEI7037977.1"/>
    </source>
</evidence>
<dbReference type="RefSeq" id="WP_336808617.1">
    <property type="nucleotide sequence ID" value="NZ_JBBBNY010000013.1"/>
</dbReference>
<sequence>MPNPMPPADRKHGSGDRNESHVAQVDHHLQERRDAEEAEDAREASRESKREEGFDHP</sequence>
<gene>
    <name evidence="2" type="ORF">WAT24_14505</name>
</gene>
<reference evidence="2 3" key="1">
    <citation type="journal article" date="2014" name="Int. J. Syst. Evol. Microbiol.">
        <title>Fulvimonas yonginensis sp. nov., isolated from greenhouse soil, and emended description of the genus Fulvimonas.</title>
        <authorList>
            <person name="Ahn J.H."/>
            <person name="Kim S.J."/>
            <person name="Weon H.Y."/>
            <person name="Hong S.B."/>
            <person name="Seok S.J."/>
            <person name="Kwon S.W."/>
        </authorList>
    </citation>
    <scope>NUCLEOTIDE SEQUENCE [LARGE SCALE GENOMIC DNA]</scope>
    <source>
        <strain evidence="2 3">KACC 16952</strain>
    </source>
</reference>
<name>A0ABU8JG18_9GAMM</name>